<evidence type="ECO:0000313" key="1">
    <source>
        <dbReference type="EMBL" id="BBZ46564.1"/>
    </source>
</evidence>
<name>A0A7I7Z004_9MYCO</name>
<keyword evidence="2" id="KW-1185">Reference proteome</keyword>
<reference evidence="1 2" key="1">
    <citation type="journal article" date="2019" name="Emerg. Microbes Infect.">
        <title>Comprehensive subspecies identification of 175 nontuberculous mycobacteria species based on 7547 genomic profiles.</title>
        <authorList>
            <person name="Matsumoto Y."/>
            <person name="Kinjo T."/>
            <person name="Motooka D."/>
            <person name="Nabeya D."/>
            <person name="Jung N."/>
            <person name="Uechi K."/>
            <person name="Horii T."/>
            <person name="Iida T."/>
            <person name="Fujita J."/>
            <person name="Nakamura S."/>
        </authorList>
    </citation>
    <scope>NUCLEOTIDE SEQUENCE [LARGE SCALE GENOMIC DNA]</scope>
    <source>
        <strain evidence="1 2">JCM 14742</strain>
    </source>
</reference>
<dbReference type="AlphaFoldDB" id="A0A7I7Z004"/>
<accession>A0A7I7Z004</accession>
<gene>
    <name evidence="1" type="ORF">MPRM_38450</name>
</gene>
<evidence type="ECO:0000313" key="2">
    <source>
        <dbReference type="Proteomes" id="UP000467105"/>
    </source>
</evidence>
<sequence length="206" mass="21871">MTVDVVLTIRSRRWAYSCGLVAATAALAQRFAAAGCRVMVASTEPDAAKAAIAAAWHVDYPWLSEAESYVVAQAFGCWRDRIGAMSDGIGIAAPWPVPDSFQRFDELDSDGSLDRLFEHIAAAQPSGDPVLHPIPVRQADPDAADVRNVVGFETALATIDRALRAAEPLLGHPLSEPQTARLKATCSRLQIFTEALGAATVAGEAS</sequence>
<dbReference type="Proteomes" id="UP000467105">
    <property type="component" value="Chromosome"/>
</dbReference>
<protein>
    <submittedName>
        <fullName evidence="1">Uncharacterized protein</fullName>
    </submittedName>
</protein>
<proteinExistence type="predicted"/>
<dbReference type="Gene3D" id="3.40.30.10">
    <property type="entry name" value="Glutaredoxin"/>
    <property type="match status" value="1"/>
</dbReference>
<organism evidence="1 2">
    <name type="scientific">Mycobacterium parmense</name>
    <dbReference type="NCBI Taxonomy" id="185642"/>
    <lineage>
        <taxon>Bacteria</taxon>
        <taxon>Bacillati</taxon>
        <taxon>Actinomycetota</taxon>
        <taxon>Actinomycetes</taxon>
        <taxon>Mycobacteriales</taxon>
        <taxon>Mycobacteriaceae</taxon>
        <taxon>Mycobacterium</taxon>
        <taxon>Mycobacterium simiae complex</taxon>
    </lineage>
</organism>
<dbReference type="EMBL" id="AP022614">
    <property type="protein sequence ID" value="BBZ46564.1"/>
    <property type="molecule type" value="Genomic_DNA"/>
</dbReference>
<dbReference type="RefSeq" id="WP_085268477.1">
    <property type="nucleotide sequence ID" value="NZ_AP022614.1"/>
</dbReference>